<keyword evidence="1" id="KW-0472">Membrane</keyword>
<dbReference type="AlphaFoldDB" id="A0A1H2VP80"/>
<gene>
    <name evidence="2" type="ORF">Heshes_06630</name>
    <name evidence="3" type="ORF">SAMN04489725_11191</name>
</gene>
<reference evidence="2" key="3">
    <citation type="submission" date="2023-02" db="EMBL/GenBank/DDBJ databases">
        <title>Proposal of a novel subspecies: Alicyclobacillus hesperidum subspecies aegle.</title>
        <authorList>
            <person name="Goto K."/>
            <person name="Fujii T."/>
            <person name="Yasui K."/>
            <person name="Mochida K."/>
            <person name="Kato-Tanaka Y."/>
            <person name="Morohoshi S."/>
            <person name="An S.Y."/>
            <person name="Kasai H."/>
            <person name="Yokota A."/>
        </authorList>
    </citation>
    <scope>NUCLEOTIDE SEQUENCE</scope>
    <source>
        <strain evidence="2">DSM 12766</strain>
    </source>
</reference>
<dbReference type="Proteomes" id="UP000182589">
    <property type="component" value="Unassembled WGS sequence"/>
</dbReference>
<dbReference type="EMBL" id="BSRA01000003">
    <property type="protein sequence ID" value="GLV12979.1"/>
    <property type="molecule type" value="Genomic_DNA"/>
</dbReference>
<name>A0A1H2VP80_9BACL</name>
<organism evidence="3 4">
    <name type="scientific">Alicyclobacillus hesperidum</name>
    <dbReference type="NCBI Taxonomy" id="89784"/>
    <lineage>
        <taxon>Bacteria</taxon>
        <taxon>Bacillati</taxon>
        <taxon>Bacillota</taxon>
        <taxon>Bacilli</taxon>
        <taxon>Bacillales</taxon>
        <taxon>Alicyclobacillaceae</taxon>
        <taxon>Alicyclobacillus</taxon>
    </lineage>
</organism>
<dbReference type="Proteomes" id="UP001157137">
    <property type="component" value="Unassembled WGS sequence"/>
</dbReference>
<accession>A0A1H2VP80</accession>
<evidence type="ECO:0000313" key="3">
    <source>
        <dbReference type="EMBL" id="SDW69794.1"/>
    </source>
</evidence>
<keyword evidence="4" id="KW-1185">Reference proteome</keyword>
<reference evidence="3" key="2">
    <citation type="submission" date="2016-10" db="EMBL/GenBank/DDBJ databases">
        <authorList>
            <person name="de Groot N.N."/>
        </authorList>
    </citation>
    <scope>NUCLEOTIDE SEQUENCE [LARGE SCALE GENOMIC DNA]</scope>
    <source>
        <strain evidence="3">DSM 12489</strain>
    </source>
</reference>
<keyword evidence="1" id="KW-1133">Transmembrane helix</keyword>
<reference evidence="4" key="1">
    <citation type="submission" date="2016-10" db="EMBL/GenBank/DDBJ databases">
        <authorList>
            <person name="Varghese N."/>
        </authorList>
    </citation>
    <scope>NUCLEOTIDE SEQUENCE [LARGE SCALE GENOMIC DNA]</scope>
    <source>
        <strain evidence="4">DSM 12489</strain>
    </source>
</reference>
<evidence type="ECO:0000313" key="4">
    <source>
        <dbReference type="Proteomes" id="UP000182589"/>
    </source>
</evidence>
<evidence type="ECO:0000313" key="2">
    <source>
        <dbReference type="EMBL" id="GLV12979.1"/>
    </source>
</evidence>
<evidence type="ECO:0000256" key="1">
    <source>
        <dbReference type="SAM" id="Phobius"/>
    </source>
</evidence>
<dbReference type="EMBL" id="FNOJ01000011">
    <property type="protein sequence ID" value="SDW69794.1"/>
    <property type="molecule type" value="Genomic_DNA"/>
</dbReference>
<sequence>MRGGGAQMQRLTKIAMGIISVAMVVAILWWAHFIFWLPHFHEDAQGNLVSGTTKLILVSKLLPGEKSGITVPERMPFWDSIGIVNGNMDGQLWKFTEHGRQYVLYRPNTEMPWQWVYKYRTPSS</sequence>
<protein>
    <submittedName>
        <fullName evidence="3">Uncharacterized protein</fullName>
    </submittedName>
</protein>
<proteinExistence type="predicted"/>
<feature type="transmembrane region" description="Helical" evidence="1">
    <location>
        <begin position="12"/>
        <end position="37"/>
    </location>
</feature>
<keyword evidence="1" id="KW-0812">Transmembrane</keyword>